<dbReference type="HOGENOM" id="CLU_000445_0_6_7"/>
<dbReference type="PROSITE" id="PS50112">
    <property type="entry name" value="PAS"/>
    <property type="match status" value="3"/>
</dbReference>
<feature type="domain" description="PAS" evidence="7">
    <location>
        <begin position="52"/>
        <end position="122"/>
    </location>
</feature>
<dbReference type="InterPro" id="IPR027417">
    <property type="entry name" value="P-loop_NTPase"/>
</dbReference>
<dbReference type="Pfam" id="PF00158">
    <property type="entry name" value="Sigma54_activat"/>
    <property type="match status" value="1"/>
</dbReference>
<dbReference type="SMART" id="SM00091">
    <property type="entry name" value="PAS"/>
    <property type="match status" value="3"/>
</dbReference>
<dbReference type="SUPFAM" id="SSF55785">
    <property type="entry name" value="PYP-like sensor domain (PAS domain)"/>
    <property type="match status" value="3"/>
</dbReference>
<dbReference type="InterPro" id="IPR013656">
    <property type="entry name" value="PAS_4"/>
</dbReference>
<dbReference type="PROSITE" id="PS50045">
    <property type="entry name" value="SIGMA54_INTERACT_4"/>
    <property type="match status" value="1"/>
</dbReference>
<dbReference type="SUPFAM" id="SSF52540">
    <property type="entry name" value="P-loop containing nucleoside triphosphate hydrolases"/>
    <property type="match status" value="1"/>
</dbReference>
<dbReference type="Pfam" id="PF08448">
    <property type="entry name" value="PAS_4"/>
    <property type="match status" value="1"/>
</dbReference>
<dbReference type="AlphaFoldDB" id="I4CBL1"/>
<dbReference type="InterPro" id="IPR013655">
    <property type="entry name" value="PAS_fold_3"/>
</dbReference>
<sequence length="748" mass="84652">MKTNEELLAEIALIRERLEEAEDTLRAIRAGEVDAIVISGSDTERIYTLEGQDRAYRMMVETMHEGAASLSADGTILYCNTRLAELLGSSLEQIIATPLKLYLVPEERDSFMNLIGESKTERSRREFTFVRSDGSKLHALVSSNTYRQDGIETSCAVIMDISDRKKVEEELQAANERLARILEASSDGFYEWDLIKDRIQRSKAELFGYSPDQTGGVWQDFMARLHPEDRARVQKAFDDHVQGHKPVYDCEYRAKMPSGEWRWIWSRGKVIERDADGNPLRAAGALTDITAKREIEDQRRRTEEVFRAIFEGAQDCIYIKDHLLRYKEVNPAMEQLFQLPAADIIGKTDADLLEPSESGYFNDVDSRVLRGAYIEDEHTRRIHGVPTTLHEIRVPLKDSEGNIIGICGIARNVTERKEQKEVTHSQNEYPSEAMQETITYLRLASKRDATILLLGESGSGKDYFAKFIHQRSPRSSGPFFAVNCAAVAPELAESELFGHERGAFTGAQGRKRGQLELAEGGTLLLNEVGELSLTLQAKLLTFLDTREFTRVGGEKPVSVSARLIAATNKDLKTEVDAGRFRMDLFYRLNVMTITIPPLRERKADIPLLVKRILAQLRFELQLPYEPQLDGTSMEILIDYDWPGNVRELRNVLERSVMLSNSPAVQIIDLGGRSEVLSDWSHTIQFPKSESINDITRNMKSRLVSEALRRSGGSKKGAAKLLGISRYSLKHYLKTLDLGFYGVHDDYEM</sequence>
<dbReference type="PANTHER" id="PTHR32071:SF57">
    <property type="entry name" value="C4-DICARBOXYLATE TRANSPORT TRANSCRIPTIONAL REGULATORY PROTEIN DCTD"/>
    <property type="match status" value="1"/>
</dbReference>
<feature type="domain" description="PAC" evidence="8">
    <location>
        <begin position="248"/>
        <end position="301"/>
    </location>
</feature>
<dbReference type="PRINTS" id="PR01590">
    <property type="entry name" value="HTHFIS"/>
</dbReference>
<dbReference type="InterPro" id="IPR009057">
    <property type="entry name" value="Homeodomain-like_sf"/>
</dbReference>
<dbReference type="Pfam" id="PF02954">
    <property type="entry name" value="HTH_8"/>
    <property type="match status" value="1"/>
</dbReference>
<evidence type="ECO:0000259" key="6">
    <source>
        <dbReference type="PROSITE" id="PS50045"/>
    </source>
</evidence>
<dbReference type="InterPro" id="IPR035965">
    <property type="entry name" value="PAS-like_dom_sf"/>
</dbReference>
<evidence type="ECO:0000313" key="9">
    <source>
        <dbReference type="EMBL" id="AFM26952.1"/>
    </source>
</evidence>
<gene>
    <name evidence="9" type="ordered locus">Desti_4318</name>
</gene>
<dbReference type="eggNOG" id="COG2202">
    <property type="taxonomic scope" value="Bacteria"/>
</dbReference>
<keyword evidence="3" id="KW-0805">Transcription regulation</keyword>
<feature type="domain" description="PAC" evidence="8">
    <location>
        <begin position="123"/>
        <end position="173"/>
    </location>
</feature>
<dbReference type="SMART" id="SM00382">
    <property type="entry name" value="AAA"/>
    <property type="match status" value="1"/>
</dbReference>
<dbReference type="Gene3D" id="1.10.10.60">
    <property type="entry name" value="Homeodomain-like"/>
    <property type="match status" value="1"/>
</dbReference>
<dbReference type="Gene3D" id="3.30.450.20">
    <property type="entry name" value="PAS domain"/>
    <property type="match status" value="3"/>
</dbReference>
<dbReference type="KEGG" id="dti:Desti_4318"/>
<dbReference type="EMBL" id="CP003360">
    <property type="protein sequence ID" value="AFM26952.1"/>
    <property type="molecule type" value="Genomic_DNA"/>
</dbReference>
<reference evidence="10" key="1">
    <citation type="submission" date="2012-06" db="EMBL/GenBank/DDBJ databases">
        <title>Complete sequence of chromosome of Desulfomonile tiedjei DSM 6799.</title>
        <authorList>
            <person name="Lucas S."/>
            <person name="Copeland A."/>
            <person name="Lapidus A."/>
            <person name="Glavina del Rio T."/>
            <person name="Dalin E."/>
            <person name="Tice H."/>
            <person name="Bruce D."/>
            <person name="Goodwin L."/>
            <person name="Pitluck S."/>
            <person name="Peters L."/>
            <person name="Ovchinnikova G."/>
            <person name="Zeytun A."/>
            <person name="Lu M."/>
            <person name="Kyrpides N."/>
            <person name="Mavromatis K."/>
            <person name="Ivanova N."/>
            <person name="Brettin T."/>
            <person name="Detter J.C."/>
            <person name="Han C."/>
            <person name="Larimer F."/>
            <person name="Land M."/>
            <person name="Hauser L."/>
            <person name="Markowitz V."/>
            <person name="Cheng J.-F."/>
            <person name="Hugenholtz P."/>
            <person name="Woyke T."/>
            <person name="Wu D."/>
            <person name="Spring S."/>
            <person name="Schroeder M."/>
            <person name="Brambilla E."/>
            <person name="Klenk H.-P."/>
            <person name="Eisen J.A."/>
        </authorList>
    </citation>
    <scope>NUCLEOTIDE SEQUENCE [LARGE SCALE GENOMIC DNA]</scope>
    <source>
        <strain evidence="10">ATCC 49306 / DSM 6799 / DCB-1</strain>
    </source>
</reference>
<dbReference type="Gene3D" id="3.40.50.300">
    <property type="entry name" value="P-loop containing nucleotide triphosphate hydrolases"/>
    <property type="match status" value="1"/>
</dbReference>
<dbReference type="Gene3D" id="1.10.8.60">
    <property type="match status" value="1"/>
</dbReference>
<keyword evidence="5" id="KW-0175">Coiled coil</keyword>
<dbReference type="InterPro" id="IPR058031">
    <property type="entry name" value="AAA_lid_NorR"/>
</dbReference>
<feature type="domain" description="PAS" evidence="7">
    <location>
        <begin position="204"/>
        <end position="244"/>
    </location>
</feature>
<dbReference type="InterPro" id="IPR013767">
    <property type="entry name" value="PAS_fold"/>
</dbReference>
<dbReference type="Proteomes" id="UP000006055">
    <property type="component" value="Chromosome"/>
</dbReference>
<dbReference type="STRING" id="706587.Desti_4318"/>
<evidence type="ECO:0000256" key="3">
    <source>
        <dbReference type="ARBA" id="ARBA00023015"/>
    </source>
</evidence>
<evidence type="ECO:0000256" key="5">
    <source>
        <dbReference type="SAM" id="Coils"/>
    </source>
</evidence>
<feature type="domain" description="PAS" evidence="7">
    <location>
        <begin position="302"/>
        <end position="372"/>
    </location>
</feature>
<dbReference type="InterPro" id="IPR025944">
    <property type="entry name" value="Sigma_54_int_dom_CS"/>
</dbReference>
<dbReference type="CDD" id="cd00130">
    <property type="entry name" value="PAS"/>
    <property type="match status" value="3"/>
</dbReference>
<keyword evidence="10" id="KW-1185">Reference proteome</keyword>
<keyword evidence="2" id="KW-0067">ATP-binding</keyword>
<dbReference type="GO" id="GO:0043565">
    <property type="term" value="F:sequence-specific DNA binding"/>
    <property type="evidence" value="ECO:0007669"/>
    <property type="project" value="InterPro"/>
</dbReference>
<protein>
    <submittedName>
        <fullName evidence="9">PAS domain S-box</fullName>
    </submittedName>
</protein>
<dbReference type="InterPro" id="IPR000700">
    <property type="entry name" value="PAS-assoc_C"/>
</dbReference>
<dbReference type="InterPro" id="IPR025662">
    <property type="entry name" value="Sigma_54_int_dom_ATP-bd_1"/>
</dbReference>
<feature type="domain" description="Sigma-54 factor interaction" evidence="6">
    <location>
        <begin position="431"/>
        <end position="657"/>
    </location>
</feature>
<feature type="coiled-coil region" evidence="5">
    <location>
        <begin position="4"/>
        <end position="31"/>
    </location>
</feature>
<dbReference type="NCBIfam" id="TIGR00229">
    <property type="entry name" value="sensory_box"/>
    <property type="match status" value="3"/>
</dbReference>
<dbReference type="eggNOG" id="COG3829">
    <property type="taxonomic scope" value="Bacteria"/>
</dbReference>
<dbReference type="SUPFAM" id="SSF46689">
    <property type="entry name" value="Homeodomain-like"/>
    <property type="match status" value="1"/>
</dbReference>
<dbReference type="PATRIC" id="fig|706587.4.peg.4897"/>
<accession>I4CBL1</accession>
<dbReference type="InterPro" id="IPR001610">
    <property type="entry name" value="PAC"/>
</dbReference>
<evidence type="ECO:0000259" key="7">
    <source>
        <dbReference type="PROSITE" id="PS50112"/>
    </source>
</evidence>
<evidence type="ECO:0000256" key="2">
    <source>
        <dbReference type="ARBA" id="ARBA00022840"/>
    </source>
</evidence>
<dbReference type="RefSeq" id="WP_014812072.1">
    <property type="nucleotide sequence ID" value="NC_018025.1"/>
</dbReference>
<dbReference type="GO" id="GO:0006355">
    <property type="term" value="P:regulation of DNA-templated transcription"/>
    <property type="evidence" value="ECO:0007669"/>
    <property type="project" value="InterPro"/>
</dbReference>
<evidence type="ECO:0000313" key="10">
    <source>
        <dbReference type="Proteomes" id="UP000006055"/>
    </source>
</evidence>
<dbReference type="SMART" id="SM00086">
    <property type="entry name" value="PAC"/>
    <property type="match status" value="2"/>
</dbReference>
<dbReference type="PROSITE" id="PS00688">
    <property type="entry name" value="SIGMA54_INTERACT_3"/>
    <property type="match status" value="1"/>
</dbReference>
<feature type="domain" description="PAC" evidence="8">
    <location>
        <begin position="362"/>
        <end position="425"/>
    </location>
</feature>
<keyword evidence="1" id="KW-0547">Nucleotide-binding</keyword>
<evidence type="ECO:0000259" key="8">
    <source>
        <dbReference type="PROSITE" id="PS50113"/>
    </source>
</evidence>
<dbReference type="Pfam" id="PF08447">
    <property type="entry name" value="PAS_3"/>
    <property type="match status" value="1"/>
</dbReference>
<proteinExistence type="predicted"/>
<name>I4CBL1_DESTA</name>
<dbReference type="Pfam" id="PF25601">
    <property type="entry name" value="AAA_lid_14"/>
    <property type="match status" value="1"/>
</dbReference>
<dbReference type="InterPro" id="IPR000014">
    <property type="entry name" value="PAS"/>
</dbReference>
<dbReference type="OrthoDB" id="9771372at2"/>
<dbReference type="GO" id="GO:0005524">
    <property type="term" value="F:ATP binding"/>
    <property type="evidence" value="ECO:0007669"/>
    <property type="project" value="UniProtKB-KW"/>
</dbReference>
<dbReference type="PROSITE" id="PS50113">
    <property type="entry name" value="PAC"/>
    <property type="match status" value="3"/>
</dbReference>
<keyword evidence="4" id="KW-0804">Transcription</keyword>
<dbReference type="InterPro" id="IPR002197">
    <property type="entry name" value="HTH_Fis"/>
</dbReference>
<evidence type="ECO:0000256" key="4">
    <source>
        <dbReference type="ARBA" id="ARBA00023163"/>
    </source>
</evidence>
<dbReference type="InterPro" id="IPR003593">
    <property type="entry name" value="AAA+_ATPase"/>
</dbReference>
<dbReference type="PANTHER" id="PTHR32071">
    <property type="entry name" value="TRANSCRIPTIONAL REGULATORY PROTEIN"/>
    <property type="match status" value="1"/>
</dbReference>
<organism evidence="9 10">
    <name type="scientific">Desulfomonile tiedjei (strain ATCC 49306 / DSM 6799 / DCB-1)</name>
    <dbReference type="NCBI Taxonomy" id="706587"/>
    <lineage>
        <taxon>Bacteria</taxon>
        <taxon>Pseudomonadati</taxon>
        <taxon>Thermodesulfobacteriota</taxon>
        <taxon>Desulfomonilia</taxon>
        <taxon>Desulfomonilales</taxon>
        <taxon>Desulfomonilaceae</taxon>
        <taxon>Desulfomonile</taxon>
    </lineage>
</organism>
<dbReference type="InterPro" id="IPR002078">
    <property type="entry name" value="Sigma_54_int"/>
</dbReference>
<dbReference type="PROSITE" id="PS00675">
    <property type="entry name" value="SIGMA54_INTERACT_1"/>
    <property type="match status" value="1"/>
</dbReference>
<dbReference type="CDD" id="cd00009">
    <property type="entry name" value="AAA"/>
    <property type="match status" value="1"/>
</dbReference>
<dbReference type="FunFam" id="3.40.50.300:FF:000006">
    <property type="entry name" value="DNA-binding transcriptional regulator NtrC"/>
    <property type="match status" value="1"/>
</dbReference>
<dbReference type="Pfam" id="PF00989">
    <property type="entry name" value="PAS"/>
    <property type="match status" value="1"/>
</dbReference>
<evidence type="ECO:0000256" key="1">
    <source>
        <dbReference type="ARBA" id="ARBA00022741"/>
    </source>
</evidence>